<dbReference type="GeneID" id="26838506"/>
<name>A0A0V1Q2V1_9ASCO</name>
<organism evidence="1 2">
    <name type="scientific">Debaryomyces fabryi</name>
    <dbReference type="NCBI Taxonomy" id="58627"/>
    <lineage>
        <taxon>Eukaryota</taxon>
        <taxon>Fungi</taxon>
        <taxon>Dikarya</taxon>
        <taxon>Ascomycota</taxon>
        <taxon>Saccharomycotina</taxon>
        <taxon>Pichiomycetes</taxon>
        <taxon>Debaryomycetaceae</taxon>
        <taxon>Debaryomyces</taxon>
    </lineage>
</organism>
<dbReference type="PANTHER" id="PTHR36986:SF1">
    <property type="entry name" value="UPF0643 PROTEIN PB2B2.08"/>
    <property type="match status" value="1"/>
</dbReference>
<comment type="caution">
    <text evidence="1">The sequence shown here is derived from an EMBL/GenBank/DDBJ whole genome shotgun (WGS) entry which is preliminary data.</text>
</comment>
<dbReference type="RefSeq" id="XP_015468895.1">
    <property type="nucleotide sequence ID" value="XM_015610327.1"/>
</dbReference>
<evidence type="ECO:0000313" key="2">
    <source>
        <dbReference type="Proteomes" id="UP000054251"/>
    </source>
</evidence>
<reference evidence="1 2" key="1">
    <citation type="submission" date="2015-11" db="EMBL/GenBank/DDBJ databases">
        <title>The genome of Debaryomyces fabryi.</title>
        <authorList>
            <person name="Tafer H."/>
            <person name="Lopandic K."/>
        </authorList>
    </citation>
    <scope>NUCLEOTIDE SEQUENCE [LARGE SCALE GENOMIC DNA]</scope>
    <source>
        <strain evidence="1 2">CBS 789</strain>
    </source>
</reference>
<sequence>MTITSTALIKDDFNLLVPIHDPSKPLDITQLTHTKSSPYVEPDHLLDLSSLSDEYRVLALALQSFHPINNHNYANSTYLEAFNIDVILELVREYSFQLNILFPSTTVYIIVFRSALYEEVRNSSEKRQFLADIDKASHEEANESGGLLKYWFGTPDDTDGRNLATCWWRNREDAKLGGGGKAHRKGMREVKSWFKHWQVEEYTLKIYERASGFSFDTA</sequence>
<protein>
    <submittedName>
        <fullName evidence="1">Uncharacterized protein</fullName>
    </submittedName>
</protein>
<dbReference type="EMBL" id="LMYN01000020">
    <property type="protein sequence ID" value="KSA02793.1"/>
    <property type="molecule type" value="Genomic_DNA"/>
</dbReference>
<dbReference type="OrthoDB" id="2140489at2759"/>
<dbReference type="Proteomes" id="UP000054251">
    <property type="component" value="Unassembled WGS sequence"/>
</dbReference>
<accession>A0A0V1Q2V1</accession>
<gene>
    <name evidence="1" type="ORF">AC631_01497</name>
</gene>
<proteinExistence type="predicted"/>
<keyword evidence="2" id="KW-1185">Reference proteome</keyword>
<evidence type="ECO:0000313" key="1">
    <source>
        <dbReference type="EMBL" id="KSA02793.1"/>
    </source>
</evidence>
<dbReference type="PANTHER" id="PTHR36986">
    <property type="entry name" value="UPF0643 PROTEIN PB2B2.08"/>
    <property type="match status" value="1"/>
</dbReference>
<dbReference type="AlphaFoldDB" id="A0A0V1Q2V1"/>